<evidence type="ECO:0008006" key="4">
    <source>
        <dbReference type="Google" id="ProtNLM"/>
    </source>
</evidence>
<gene>
    <name evidence="2" type="ORF">Taro_013718</name>
</gene>
<keyword evidence="1" id="KW-0732">Signal</keyword>
<feature type="chain" id="PRO_5032309870" description="Secreted protein" evidence="1">
    <location>
        <begin position="29"/>
        <end position="186"/>
    </location>
</feature>
<dbReference type="AlphaFoldDB" id="A0A843UGY5"/>
<dbReference type="EMBL" id="NMUH01000557">
    <property type="protein sequence ID" value="MQL81264.1"/>
    <property type="molecule type" value="Genomic_DNA"/>
</dbReference>
<reference evidence="2" key="1">
    <citation type="submission" date="2017-07" db="EMBL/GenBank/DDBJ databases">
        <title>Taro Niue Genome Assembly and Annotation.</title>
        <authorList>
            <person name="Atibalentja N."/>
            <person name="Keating K."/>
            <person name="Fields C.J."/>
        </authorList>
    </citation>
    <scope>NUCLEOTIDE SEQUENCE</scope>
    <source>
        <strain evidence="2">Niue_2</strain>
        <tissue evidence="2">Leaf</tissue>
    </source>
</reference>
<protein>
    <recommendedName>
        <fullName evidence="4">Secreted protein</fullName>
    </recommendedName>
</protein>
<comment type="caution">
    <text evidence="2">The sequence shown here is derived from an EMBL/GenBank/DDBJ whole genome shotgun (WGS) entry which is preliminary data.</text>
</comment>
<name>A0A843UGY5_COLES</name>
<keyword evidence="3" id="KW-1185">Reference proteome</keyword>
<accession>A0A843UGY5</accession>
<proteinExistence type="predicted"/>
<organism evidence="2 3">
    <name type="scientific">Colocasia esculenta</name>
    <name type="common">Wild taro</name>
    <name type="synonym">Arum esculentum</name>
    <dbReference type="NCBI Taxonomy" id="4460"/>
    <lineage>
        <taxon>Eukaryota</taxon>
        <taxon>Viridiplantae</taxon>
        <taxon>Streptophyta</taxon>
        <taxon>Embryophyta</taxon>
        <taxon>Tracheophyta</taxon>
        <taxon>Spermatophyta</taxon>
        <taxon>Magnoliopsida</taxon>
        <taxon>Liliopsida</taxon>
        <taxon>Araceae</taxon>
        <taxon>Aroideae</taxon>
        <taxon>Colocasieae</taxon>
        <taxon>Colocasia</taxon>
    </lineage>
</organism>
<evidence type="ECO:0000256" key="1">
    <source>
        <dbReference type="SAM" id="SignalP"/>
    </source>
</evidence>
<feature type="signal peptide" evidence="1">
    <location>
        <begin position="1"/>
        <end position="28"/>
    </location>
</feature>
<sequence>MKRLNGAMKTIELMAYLLLTLVSKLVTPASRPTDYSVSLVLSSGDAIMLTPSTSRPTNNSIGMERLRARQCTKTRSKRSRIALKTSGCPQPQRSLSTAQHKQNRWVPGEVHLSTEPSRLSTDQHRKLSHGKHNLVTTLLIPVDVKRVAAHWGLASRGWMPTVPWHPGPGRQQHCAAKTPPTLKLNV</sequence>
<dbReference type="Proteomes" id="UP000652761">
    <property type="component" value="Unassembled WGS sequence"/>
</dbReference>
<evidence type="ECO:0000313" key="3">
    <source>
        <dbReference type="Proteomes" id="UP000652761"/>
    </source>
</evidence>
<evidence type="ECO:0000313" key="2">
    <source>
        <dbReference type="EMBL" id="MQL81264.1"/>
    </source>
</evidence>